<dbReference type="InterPro" id="IPR027363">
    <property type="entry name" value="M1Pi_N"/>
</dbReference>
<dbReference type="GO" id="GO:0019509">
    <property type="term" value="P:L-methionine salvage from methylthioadenosine"/>
    <property type="evidence" value="ECO:0007669"/>
    <property type="project" value="UniProtKB-UniRule"/>
</dbReference>
<dbReference type="PANTHER" id="PTHR43475:SF4">
    <property type="entry name" value="METHYLTHIORIBOSE-1-PHOSPHATE ISOMERASE"/>
    <property type="match status" value="1"/>
</dbReference>
<dbReference type="NCBIfam" id="TIGR00512">
    <property type="entry name" value="salvage_mtnA"/>
    <property type="match status" value="1"/>
</dbReference>
<dbReference type="InterPro" id="IPR000649">
    <property type="entry name" value="IF-2B-related"/>
</dbReference>
<protein>
    <recommendedName>
        <fullName evidence="5">Methylthioribose-1-phosphate isomerase</fullName>
        <shortName evidence="5">M1Pi</shortName>
        <shortName evidence="5">MTR-1-P isomerase</shortName>
        <ecNumber evidence="5">5.3.1.23</ecNumber>
    </recommendedName>
    <alternativeName>
        <fullName evidence="5">S-methyl-5-thioribose-1-phosphate isomerase</fullName>
    </alternativeName>
</protein>
<dbReference type="FunFam" id="3.40.50.10470:FF:000006">
    <property type="entry name" value="Methylthioribose-1-phosphate isomerase"/>
    <property type="match status" value="1"/>
</dbReference>
<dbReference type="EMBL" id="CP060635">
    <property type="protein sequence ID" value="QNM09369.1"/>
    <property type="molecule type" value="Genomic_DNA"/>
</dbReference>
<dbReference type="SUPFAM" id="SSF100950">
    <property type="entry name" value="NagB/RpiA/CoA transferase-like"/>
    <property type="match status" value="1"/>
</dbReference>
<comment type="function">
    <text evidence="5">Catalyzes the interconversion of methylthioribose-1-phosphate (MTR-1-P) into methylthioribulose-1-phosphate (MTRu-1-P).</text>
</comment>
<evidence type="ECO:0000256" key="4">
    <source>
        <dbReference type="ARBA" id="ARBA00052401"/>
    </source>
</evidence>
<dbReference type="GO" id="GO:0046523">
    <property type="term" value="F:S-methyl-5-thioribose-1-phosphate isomerase activity"/>
    <property type="evidence" value="ECO:0007669"/>
    <property type="project" value="UniProtKB-UniRule"/>
</dbReference>
<comment type="pathway">
    <text evidence="5">Amino-acid biosynthesis; L-methionine biosynthesis via salvage pathway; L-methionine from S-methyl-5-thio-alpha-D-ribose 1-phosphate: step 1/6.</text>
</comment>
<evidence type="ECO:0000313" key="6">
    <source>
        <dbReference type="EMBL" id="QNM09369.1"/>
    </source>
</evidence>
<dbReference type="PANTHER" id="PTHR43475">
    <property type="entry name" value="METHYLTHIORIBOSE-1-PHOSPHATE ISOMERASE"/>
    <property type="match status" value="1"/>
</dbReference>
<gene>
    <name evidence="5 6" type="primary">mtnA</name>
    <name evidence="6" type="ORF">H9Q79_03525</name>
</gene>
<dbReference type="InterPro" id="IPR037171">
    <property type="entry name" value="NagB/RpiA_transferase-like"/>
</dbReference>
<dbReference type="UniPathway" id="UPA00904">
    <property type="reaction ID" value="UER00874"/>
</dbReference>
<dbReference type="Gene3D" id="3.40.50.10470">
    <property type="entry name" value="Translation initiation factor eif-2b, domain 2"/>
    <property type="match status" value="1"/>
</dbReference>
<proteinExistence type="inferred from homology"/>
<evidence type="ECO:0000256" key="1">
    <source>
        <dbReference type="ARBA" id="ARBA00022605"/>
    </source>
</evidence>
<dbReference type="Pfam" id="PF01008">
    <property type="entry name" value="IF-2B"/>
    <property type="match status" value="1"/>
</dbReference>
<dbReference type="FunFam" id="1.20.120.420:FF:000003">
    <property type="entry name" value="Methylthioribose-1-phosphate isomerase"/>
    <property type="match status" value="1"/>
</dbReference>
<accession>A0A7G9GEY7</accession>
<feature type="binding site" evidence="5">
    <location>
        <position position="206"/>
    </location>
    <ligand>
        <name>substrate</name>
    </ligand>
</feature>
<dbReference type="InterPro" id="IPR011559">
    <property type="entry name" value="Initiation_fac_2B_a/b/d"/>
</dbReference>
<dbReference type="AlphaFoldDB" id="A0A7G9GEY7"/>
<reference evidence="6 7" key="1">
    <citation type="submission" date="2020-08" db="EMBL/GenBank/DDBJ databases">
        <authorList>
            <person name="Liu C."/>
            <person name="Sun Q."/>
        </authorList>
    </citation>
    <scope>NUCLEOTIDE SEQUENCE [LARGE SCALE GENOMIC DNA]</scope>
    <source>
        <strain evidence="6 7">NSJ-29</strain>
    </source>
</reference>
<feature type="binding site" evidence="5">
    <location>
        <position position="99"/>
    </location>
    <ligand>
        <name>substrate</name>
    </ligand>
</feature>
<dbReference type="Proteomes" id="UP000515860">
    <property type="component" value="Chromosome"/>
</dbReference>
<dbReference type="NCBIfam" id="TIGR00524">
    <property type="entry name" value="eIF-2B_rel"/>
    <property type="match status" value="1"/>
</dbReference>
<dbReference type="Gene3D" id="1.20.120.420">
    <property type="entry name" value="translation initiation factor eif-2b, domain 1"/>
    <property type="match status" value="1"/>
</dbReference>
<comment type="similarity">
    <text evidence="5">Belongs to the EIF-2B alpha/beta/delta subunits family. MtnA subfamily.</text>
</comment>
<name>A0A7G9GEY7_9FIRM</name>
<dbReference type="InterPro" id="IPR042529">
    <property type="entry name" value="IF_2B-like_C"/>
</dbReference>
<evidence type="ECO:0000256" key="2">
    <source>
        <dbReference type="ARBA" id="ARBA00023167"/>
    </source>
</evidence>
<dbReference type="InterPro" id="IPR005251">
    <property type="entry name" value="IF-M1Pi"/>
</dbReference>
<keyword evidence="3 5" id="KW-0413">Isomerase</keyword>
<feature type="binding site" evidence="5">
    <location>
        <begin position="257"/>
        <end position="258"/>
    </location>
    <ligand>
        <name>substrate</name>
    </ligand>
</feature>
<sequence>MSEKMKTIMDYDTVALDEERHALAIIDQTQLPYRTEILYLTTQKEIWNAIYLLQVRGAPAIGVSAAIGIYLAAREIQADHFEEFYRQFQEAKDYLDSSRPTAVNLSWALKRQEQVVLANRERSVPEIVEALHQEALNIREEDIRVCRAIGENGLTLVKPGDGLLTHCNAGKLAAVKYGTATAPMYLGQERGYGFRIYADETRPLLQGARLTAYELQESGLDVTLLCDNMSAAAMRNGWINAVFVGCDRVAANGDTANKIGTSLVALAAKRYHIPFYVCAPTSTIDMETATGGDIHIEQRKDYEVTEMWYERRMAPEGVKVFNPAFDVTDNDLITGIVTEYGVAKAPYKEAFEEIFRKKMKE</sequence>
<comment type="catalytic activity">
    <reaction evidence="4 5">
        <text>5-(methylsulfanyl)-alpha-D-ribose 1-phosphate = 5-(methylsulfanyl)-D-ribulose 1-phosphate</text>
        <dbReference type="Rhea" id="RHEA:19989"/>
        <dbReference type="ChEBI" id="CHEBI:58533"/>
        <dbReference type="ChEBI" id="CHEBI:58548"/>
        <dbReference type="EC" id="5.3.1.23"/>
    </reaction>
</comment>
<keyword evidence="2 5" id="KW-0486">Methionine biosynthesis</keyword>
<dbReference type="EC" id="5.3.1.23" evidence="5"/>
<evidence type="ECO:0000256" key="5">
    <source>
        <dbReference type="HAMAP-Rule" id="MF_01678"/>
    </source>
</evidence>
<keyword evidence="1 5" id="KW-0028">Amino-acid biosynthesis</keyword>
<dbReference type="RefSeq" id="WP_249329204.1">
    <property type="nucleotide sequence ID" value="NZ_CP060635.1"/>
</dbReference>
<evidence type="ECO:0000313" key="7">
    <source>
        <dbReference type="Proteomes" id="UP000515860"/>
    </source>
</evidence>
<evidence type="ECO:0000256" key="3">
    <source>
        <dbReference type="ARBA" id="ARBA00023235"/>
    </source>
</evidence>
<dbReference type="HAMAP" id="MF_01678">
    <property type="entry name" value="Salvage_MtnA"/>
    <property type="match status" value="1"/>
</dbReference>
<dbReference type="NCBIfam" id="NF004326">
    <property type="entry name" value="PRK05720.1"/>
    <property type="match status" value="1"/>
</dbReference>
<organism evidence="6 7">
    <name type="scientific">Wansuia hejianensis</name>
    <dbReference type="NCBI Taxonomy" id="2763667"/>
    <lineage>
        <taxon>Bacteria</taxon>
        <taxon>Bacillati</taxon>
        <taxon>Bacillota</taxon>
        <taxon>Clostridia</taxon>
        <taxon>Lachnospirales</taxon>
        <taxon>Lachnospiraceae</taxon>
        <taxon>Wansuia</taxon>
    </lineage>
</organism>
<feature type="binding site" evidence="5">
    <location>
        <begin position="56"/>
        <end position="58"/>
    </location>
    <ligand>
        <name>substrate</name>
    </ligand>
</feature>
<keyword evidence="7" id="KW-1185">Reference proteome</keyword>
<feature type="active site" description="Proton donor" evidence="5">
    <location>
        <position position="247"/>
    </location>
</feature>
<feature type="site" description="Transition state stabilizer" evidence="5">
    <location>
        <position position="167"/>
    </location>
</feature>
<dbReference type="KEGG" id="whj:H9Q79_03525"/>